<dbReference type="EMBL" id="CP031165">
    <property type="protein sequence ID" value="AXV08164.1"/>
    <property type="molecule type" value="Genomic_DNA"/>
</dbReference>
<feature type="compositionally biased region" description="Basic residues" evidence="1">
    <location>
        <begin position="53"/>
        <end position="74"/>
    </location>
</feature>
<name>A0A346Y117_9ACTN</name>
<evidence type="ECO:0000256" key="1">
    <source>
        <dbReference type="SAM" id="MobiDB-lite"/>
    </source>
</evidence>
<keyword evidence="3" id="KW-1185">Reference proteome</keyword>
<dbReference type="KEGG" id="euz:DVS28_a3491"/>
<feature type="compositionally biased region" description="Pro residues" evidence="1">
    <location>
        <begin position="13"/>
        <end position="26"/>
    </location>
</feature>
<organism evidence="2 3">
    <name type="scientific">Euzebya pacifica</name>
    <dbReference type="NCBI Taxonomy" id="1608957"/>
    <lineage>
        <taxon>Bacteria</taxon>
        <taxon>Bacillati</taxon>
        <taxon>Actinomycetota</taxon>
        <taxon>Nitriliruptoria</taxon>
        <taxon>Euzebyales</taxon>
    </lineage>
</organism>
<accession>A0A346Y117</accession>
<feature type="region of interest" description="Disordered" evidence="1">
    <location>
        <begin position="1"/>
        <end position="74"/>
    </location>
</feature>
<evidence type="ECO:0000313" key="3">
    <source>
        <dbReference type="Proteomes" id="UP000264006"/>
    </source>
</evidence>
<evidence type="ECO:0000313" key="2">
    <source>
        <dbReference type="EMBL" id="AXV08164.1"/>
    </source>
</evidence>
<sequence length="74" mass="8437">MRDRRVLRCWSPPGLPRTPPGLPTGRPPVGATGCTTASPSARLGLWSHETNRRTHVRGRRARHERCRPRSRPHR</sequence>
<reference evidence="2 3" key="1">
    <citation type="submission" date="2018-09" db="EMBL/GenBank/DDBJ databases">
        <title>Complete genome sequence of Euzebya sp. DY32-46 isolated from seawater of Pacific Ocean.</title>
        <authorList>
            <person name="Xu L."/>
            <person name="Wu Y.-H."/>
            <person name="Xu X.-W."/>
        </authorList>
    </citation>
    <scope>NUCLEOTIDE SEQUENCE [LARGE SCALE GENOMIC DNA]</scope>
    <source>
        <strain evidence="2 3">DY32-46</strain>
    </source>
</reference>
<gene>
    <name evidence="2" type="ORF">DVS28_a3491</name>
</gene>
<proteinExistence type="predicted"/>
<protein>
    <submittedName>
        <fullName evidence="2">Uncharacterized protein</fullName>
    </submittedName>
</protein>
<dbReference type="Proteomes" id="UP000264006">
    <property type="component" value="Chromosome"/>
</dbReference>
<dbReference type="AlphaFoldDB" id="A0A346Y117"/>